<name>A0A0A8YHD8_ARUDO</name>
<evidence type="ECO:0000313" key="1">
    <source>
        <dbReference type="EMBL" id="JAD24855.1"/>
    </source>
</evidence>
<organism evidence="1">
    <name type="scientific">Arundo donax</name>
    <name type="common">Giant reed</name>
    <name type="synonym">Donax arundinaceus</name>
    <dbReference type="NCBI Taxonomy" id="35708"/>
    <lineage>
        <taxon>Eukaryota</taxon>
        <taxon>Viridiplantae</taxon>
        <taxon>Streptophyta</taxon>
        <taxon>Embryophyta</taxon>
        <taxon>Tracheophyta</taxon>
        <taxon>Spermatophyta</taxon>
        <taxon>Magnoliopsida</taxon>
        <taxon>Liliopsida</taxon>
        <taxon>Poales</taxon>
        <taxon>Poaceae</taxon>
        <taxon>PACMAD clade</taxon>
        <taxon>Arundinoideae</taxon>
        <taxon>Arundineae</taxon>
        <taxon>Arundo</taxon>
    </lineage>
</organism>
<proteinExistence type="predicted"/>
<dbReference type="EMBL" id="GBRH01273040">
    <property type="protein sequence ID" value="JAD24855.1"/>
    <property type="molecule type" value="Transcribed_RNA"/>
</dbReference>
<sequence>MTPSESKKYSQTNEL</sequence>
<accession>A0A0A8YHD8</accession>
<reference evidence="1" key="2">
    <citation type="journal article" date="2015" name="Data Brief">
        <title>Shoot transcriptome of the giant reed, Arundo donax.</title>
        <authorList>
            <person name="Barrero R.A."/>
            <person name="Guerrero F.D."/>
            <person name="Moolhuijzen P."/>
            <person name="Goolsby J.A."/>
            <person name="Tidwell J."/>
            <person name="Bellgard S.E."/>
            <person name="Bellgard M.I."/>
        </authorList>
    </citation>
    <scope>NUCLEOTIDE SEQUENCE</scope>
    <source>
        <tissue evidence="1">Shoot tissue taken approximately 20 cm above the soil surface</tissue>
    </source>
</reference>
<reference evidence="1" key="1">
    <citation type="submission" date="2014-09" db="EMBL/GenBank/DDBJ databases">
        <authorList>
            <person name="Magalhaes I.L.F."/>
            <person name="Oliveira U."/>
            <person name="Santos F.R."/>
            <person name="Vidigal T.H.D.A."/>
            <person name="Brescovit A.D."/>
            <person name="Santos A.J."/>
        </authorList>
    </citation>
    <scope>NUCLEOTIDE SEQUENCE</scope>
    <source>
        <tissue evidence="1">Shoot tissue taken approximately 20 cm above the soil surface</tissue>
    </source>
</reference>
<protein>
    <submittedName>
        <fullName evidence="1">Uncharacterized protein</fullName>
    </submittedName>
</protein>